<name>A0ABV0T850_9TELE</name>
<evidence type="ECO:0000256" key="1">
    <source>
        <dbReference type="SAM" id="Phobius"/>
    </source>
</evidence>
<protein>
    <submittedName>
        <fullName evidence="2">Uncharacterized protein</fullName>
    </submittedName>
</protein>
<feature type="transmembrane region" description="Helical" evidence="1">
    <location>
        <begin position="68"/>
        <end position="89"/>
    </location>
</feature>
<evidence type="ECO:0000313" key="3">
    <source>
        <dbReference type="Proteomes" id="UP001482620"/>
    </source>
</evidence>
<feature type="transmembrane region" description="Helical" evidence="1">
    <location>
        <begin position="35"/>
        <end position="56"/>
    </location>
</feature>
<organism evidence="2 3">
    <name type="scientific">Ilyodon furcidens</name>
    <name type="common">goldbreast splitfin</name>
    <dbReference type="NCBI Taxonomy" id="33524"/>
    <lineage>
        <taxon>Eukaryota</taxon>
        <taxon>Metazoa</taxon>
        <taxon>Chordata</taxon>
        <taxon>Craniata</taxon>
        <taxon>Vertebrata</taxon>
        <taxon>Euteleostomi</taxon>
        <taxon>Actinopterygii</taxon>
        <taxon>Neopterygii</taxon>
        <taxon>Teleostei</taxon>
        <taxon>Neoteleostei</taxon>
        <taxon>Acanthomorphata</taxon>
        <taxon>Ovalentaria</taxon>
        <taxon>Atherinomorphae</taxon>
        <taxon>Cyprinodontiformes</taxon>
        <taxon>Goodeidae</taxon>
        <taxon>Ilyodon</taxon>
    </lineage>
</organism>
<accession>A0ABV0T850</accession>
<keyword evidence="1" id="KW-0472">Membrane</keyword>
<keyword evidence="1" id="KW-0812">Transmembrane</keyword>
<dbReference type="EMBL" id="JAHRIQ010024482">
    <property type="protein sequence ID" value="MEQ2229068.1"/>
    <property type="molecule type" value="Genomic_DNA"/>
</dbReference>
<comment type="caution">
    <text evidence="2">The sequence shown here is derived from an EMBL/GenBank/DDBJ whole genome shotgun (WGS) entry which is preliminary data.</text>
</comment>
<keyword evidence="3" id="KW-1185">Reference proteome</keyword>
<gene>
    <name evidence="2" type="ORF">ILYODFUR_015140</name>
</gene>
<evidence type="ECO:0000313" key="2">
    <source>
        <dbReference type="EMBL" id="MEQ2229068.1"/>
    </source>
</evidence>
<sequence>MEIRKMWLGSGGKKVWVPLLGLKEGPLVLLESGEIPFVVAKVSFCVIFFSMVHLISAGCCCPSQCRSVSCFVLSCLLFVAGAAGVVIFMDQLNLPRATINRAELRLNRFIKTRLDVDRQDSCKELIRRRGKSLLGACRLQEAEGHS</sequence>
<dbReference type="Proteomes" id="UP001482620">
    <property type="component" value="Unassembled WGS sequence"/>
</dbReference>
<keyword evidence="1" id="KW-1133">Transmembrane helix</keyword>
<reference evidence="2 3" key="1">
    <citation type="submission" date="2021-06" db="EMBL/GenBank/DDBJ databases">
        <authorList>
            <person name="Palmer J.M."/>
        </authorList>
    </citation>
    <scope>NUCLEOTIDE SEQUENCE [LARGE SCALE GENOMIC DNA]</scope>
    <source>
        <strain evidence="3">if_2019</strain>
        <tissue evidence="2">Muscle</tissue>
    </source>
</reference>
<proteinExistence type="predicted"/>